<dbReference type="Proteomes" id="UP000027186">
    <property type="component" value="Chromosome"/>
</dbReference>
<dbReference type="InterPro" id="IPR001387">
    <property type="entry name" value="Cro/C1-type_HTH"/>
</dbReference>
<dbReference type="RefSeq" id="WP_051657856.1">
    <property type="nucleotide sequence ID" value="NZ_CP007793.1"/>
</dbReference>
<dbReference type="Gene3D" id="1.10.260.40">
    <property type="entry name" value="lambda repressor-like DNA-binding domains"/>
    <property type="match status" value="1"/>
</dbReference>
<dbReference type="EMBL" id="CP007793">
    <property type="protein sequence ID" value="AIB11804.1"/>
    <property type="molecule type" value="Genomic_DNA"/>
</dbReference>
<evidence type="ECO:0000259" key="2">
    <source>
        <dbReference type="PROSITE" id="PS50943"/>
    </source>
</evidence>
<dbReference type="InterPro" id="IPR010982">
    <property type="entry name" value="Lambda_DNA-bd_dom_sf"/>
</dbReference>
<evidence type="ECO:0000313" key="4">
    <source>
        <dbReference type="Proteomes" id="UP000027186"/>
    </source>
</evidence>
<feature type="domain" description="HTH cro/C1-type" evidence="2">
    <location>
        <begin position="7"/>
        <end position="61"/>
    </location>
</feature>
<dbReference type="Pfam" id="PF01381">
    <property type="entry name" value="HTH_3"/>
    <property type="match status" value="1"/>
</dbReference>
<proteinExistence type="predicted"/>
<accession>A0A060DLV9</accession>
<name>A0A060DLV9_9PROT</name>
<gene>
    <name evidence="3" type="ORF">ABAZ39_07290</name>
</gene>
<dbReference type="PANTHER" id="PTHR46558">
    <property type="entry name" value="TRACRIPTIONAL REGULATORY PROTEIN-RELATED-RELATED"/>
    <property type="match status" value="1"/>
</dbReference>
<protein>
    <recommendedName>
        <fullName evidence="2">HTH cro/C1-type domain-containing protein</fullName>
    </recommendedName>
</protein>
<evidence type="ECO:0000313" key="3">
    <source>
        <dbReference type="EMBL" id="AIB11804.1"/>
    </source>
</evidence>
<dbReference type="SUPFAM" id="SSF47413">
    <property type="entry name" value="lambda repressor-like DNA-binding domains"/>
    <property type="match status" value="1"/>
</dbReference>
<dbReference type="GO" id="GO:0003677">
    <property type="term" value="F:DNA binding"/>
    <property type="evidence" value="ECO:0007669"/>
    <property type="project" value="UniProtKB-KW"/>
</dbReference>
<organism evidence="3 4">
    <name type="scientific">Azospirillum argentinense</name>
    <dbReference type="NCBI Taxonomy" id="2970906"/>
    <lineage>
        <taxon>Bacteria</taxon>
        <taxon>Pseudomonadati</taxon>
        <taxon>Pseudomonadota</taxon>
        <taxon>Alphaproteobacteria</taxon>
        <taxon>Rhodospirillales</taxon>
        <taxon>Azospirillaceae</taxon>
        <taxon>Azospirillum</taxon>
    </lineage>
</organism>
<dbReference type="CDD" id="cd00093">
    <property type="entry name" value="HTH_XRE"/>
    <property type="match status" value="1"/>
</dbReference>
<evidence type="ECO:0000256" key="1">
    <source>
        <dbReference type="ARBA" id="ARBA00023125"/>
    </source>
</evidence>
<keyword evidence="1" id="KW-0238">DNA-binding</keyword>
<dbReference type="AlphaFoldDB" id="A0A060DLV9"/>
<sequence>MDLPKSLRDARKAKKLTQAKVAADLGVSRPAVGQWESGETTPEPKNLLGLARLYGLEVEALANLLPGGEAAVFRAYSARNHAKVESAPELTDEEWGLVFIYRQLPPEDKDWLWAQIHREARRAGISLDDAEPQPE</sequence>
<dbReference type="PANTHER" id="PTHR46558:SF11">
    <property type="entry name" value="HTH-TYPE TRANSCRIPTIONAL REGULATOR XRE"/>
    <property type="match status" value="1"/>
</dbReference>
<dbReference type="KEGG" id="abq:ABAZ39_07290"/>
<dbReference type="SMART" id="SM00530">
    <property type="entry name" value="HTH_XRE"/>
    <property type="match status" value="1"/>
</dbReference>
<dbReference type="PROSITE" id="PS50943">
    <property type="entry name" value="HTH_CROC1"/>
    <property type="match status" value="1"/>
</dbReference>
<reference evidence="3 4" key="1">
    <citation type="journal article" date="2014" name="Genome Announc.">
        <title>Complete Genome Sequence of the Model Rhizosphere Strain Azospirillum brasilense Az39, Successfully Applied in Agriculture.</title>
        <authorList>
            <person name="Rivera D."/>
            <person name="Revale S."/>
            <person name="Molina R."/>
            <person name="Gualpa J."/>
            <person name="Puente M."/>
            <person name="Maroniche G."/>
            <person name="Paris G."/>
            <person name="Baker D."/>
            <person name="Clavijo B."/>
            <person name="McLay K."/>
            <person name="Spaepen S."/>
            <person name="Perticari A."/>
            <person name="Vazquez M."/>
            <person name="Wisniewski-Dye F."/>
            <person name="Watkins C."/>
            <person name="Martinez-Abarca F."/>
            <person name="Vanderleyden J."/>
            <person name="Cassan F."/>
        </authorList>
    </citation>
    <scope>NUCLEOTIDE SEQUENCE [LARGE SCALE GENOMIC DNA]</scope>
    <source>
        <strain evidence="3 4">Az39</strain>
    </source>
</reference>